<reference evidence="6" key="3">
    <citation type="submission" date="2019-06" db="EMBL/GenBank/DDBJ databases">
        <authorList>
            <person name="Poynton C."/>
            <person name="Hasenbein S."/>
            <person name="Benoit J.B."/>
            <person name="Sepulveda M.S."/>
            <person name="Poelchau M.F."/>
            <person name="Murali S.C."/>
            <person name="Chen S."/>
            <person name="Glastad K.M."/>
            <person name="Werren J.H."/>
            <person name="Vineis J.H."/>
            <person name="Bowen J.L."/>
            <person name="Friedrich M."/>
            <person name="Jones J."/>
            <person name="Robertson H.M."/>
            <person name="Feyereisen R."/>
            <person name="Mechler-Hickson A."/>
            <person name="Mathers N."/>
            <person name="Lee C.E."/>
            <person name="Colbourne J.K."/>
            <person name="Biales A."/>
            <person name="Johnston J.S."/>
            <person name="Wellborn G.A."/>
            <person name="Rosendale A.J."/>
            <person name="Cridge A.G."/>
            <person name="Munoz-Torres M.C."/>
            <person name="Bain P.A."/>
            <person name="Manny A.R."/>
            <person name="Major K.M."/>
            <person name="Lambert F.N."/>
            <person name="Vulpe C.D."/>
            <person name="Tuck P."/>
            <person name="Blalock B.J."/>
            <person name="Lin Y.-Y."/>
            <person name="Smith M.E."/>
            <person name="Ochoa-Acuna H."/>
            <person name="Chen M.-J.M."/>
            <person name="Childers C.P."/>
            <person name="Qu J."/>
            <person name="Dugan S."/>
            <person name="Lee S.L."/>
            <person name="Chao H."/>
            <person name="Dinh H."/>
            <person name="Han Y."/>
            <person name="Doddapaneni H."/>
            <person name="Worley K.C."/>
            <person name="Muzny D.M."/>
            <person name="Gibbs R.A."/>
            <person name="Richards S."/>
        </authorList>
    </citation>
    <scope>NUCLEOTIDE SEQUENCE</scope>
    <source>
        <strain evidence="6">HAZT.00-mixed</strain>
        <tissue evidence="6">Whole organism</tissue>
    </source>
</reference>
<feature type="binding site" evidence="3">
    <location>
        <begin position="142"/>
        <end position="146"/>
    </location>
    <ligand>
        <name>3'-phosphoadenylyl sulfate</name>
        <dbReference type="ChEBI" id="CHEBI:58339"/>
    </ligand>
</feature>
<sequence>QTQHYYYYLCSKHNSSRRSFSDQVFSDRTTGLVNVRWGPVSGGLYARHLQRWLQYFPPSRVHVVAGERLVTHPASEMQLVEKFLNLPPFITSRHFVFNKTKGFPCIMRDPSTPFNQRFNTVGEFNPLNGSNPIRPRCLGSTKGREHPDVDQETFRILQEFYRPFNYKFFRMINRNLDWD</sequence>
<comment type="caution">
    <text evidence="6">The sequence shown here is derived from an EMBL/GenBank/DDBJ whole genome shotgun (WGS) entry which is preliminary data.</text>
</comment>
<protein>
    <recommendedName>
        <fullName evidence="5">Sulfotransferase domain-containing protein</fullName>
    </recommendedName>
</protein>
<reference evidence="6" key="1">
    <citation type="submission" date="2014-08" db="EMBL/GenBank/DDBJ databases">
        <authorList>
            <person name="Murali S."/>
            <person name="Richards S."/>
            <person name="Bandaranaike D."/>
            <person name="Bellair M."/>
            <person name="Blankenburg K."/>
            <person name="Chao H."/>
            <person name="Dinh H."/>
            <person name="Doddapaneni H."/>
            <person name="Dugan-Rocha S."/>
            <person name="Elkadiri S."/>
            <person name="Gnanaolivu R."/>
            <person name="Hughes D."/>
            <person name="Lee S."/>
            <person name="Li M."/>
            <person name="Ming W."/>
            <person name="Munidasa M."/>
            <person name="Muniz J."/>
            <person name="Nguyen L."/>
            <person name="Osuji N."/>
            <person name="Pu L.-L."/>
            <person name="Puazo M."/>
            <person name="Skinner E."/>
            <person name="Qu C."/>
            <person name="Quiroz J."/>
            <person name="Raj R."/>
            <person name="Weissenberger G."/>
            <person name="Xin Y."/>
            <person name="Zou X."/>
            <person name="Han Y."/>
            <person name="Worley K."/>
            <person name="Muzny D."/>
            <person name="Gibbs R."/>
        </authorList>
    </citation>
    <scope>NUCLEOTIDE SEQUENCE</scope>
    <source>
        <strain evidence="6">HAZT.00-mixed</strain>
        <tissue evidence="6">Whole organism</tissue>
    </source>
</reference>
<feature type="domain" description="Sulfotransferase" evidence="5">
    <location>
        <begin position="21"/>
        <end position="106"/>
    </location>
</feature>
<dbReference type="EMBL" id="JQDR03007970">
    <property type="protein sequence ID" value="KAA0197829.1"/>
    <property type="molecule type" value="Genomic_DNA"/>
</dbReference>
<keyword evidence="1" id="KW-0808">Transferase</keyword>
<evidence type="ECO:0000256" key="1">
    <source>
        <dbReference type="ARBA" id="ARBA00022679"/>
    </source>
</evidence>
<dbReference type="Gene3D" id="3.40.50.300">
    <property type="entry name" value="P-loop containing nucleotide triphosphate hydrolases"/>
    <property type="match status" value="1"/>
</dbReference>
<dbReference type="Proteomes" id="UP000711488">
    <property type="component" value="Unassembled WGS sequence"/>
</dbReference>
<evidence type="ECO:0000259" key="5">
    <source>
        <dbReference type="Pfam" id="PF00685"/>
    </source>
</evidence>
<gene>
    <name evidence="6" type="ORF">HAZT_HAZT011491</name>
</gene>
<dbReference type="InterPro" id="IPR027417">
    <property type="entry name" value="P-loop_NTPase"/>
</dbReference>
<dbReference type="PANTHER" id="PTHR10605">
    <property type="entry name" value="HEPARAN SULFATE SULFOTRANSFERASE"/>
    <property type="match status" value="1"/>
</dbReference>
<keyword evidence="2" id="KW-0325">Glycoprotein</keyword>
<evidence type="ECO:0000256" key="2">
    <source>
        <dbReference type="ARBA" id="ARBA00023180"/>
    </source>
</evidence>
<dbReference type="SUPFAM" id="SSF52540">
    <property type="entry name" value="P-loop containing nucleoside triphosphate hydrolases"/>
    <property type="match status" value="1"/>
</dbReference>
<feature type="disulfide bond" evidence="4">
    <location>
        <begin position="105"/>
        <end position="137"/>
    </location>
</feature>
<feature type="non-terminal residue" evidence="6">
    <location>
        <position position="1"/>
    </location>
</feature>
<dbReference type="Pfam" id="PF00685">
    <property type="entry name" value="Sulfotransfer_1"/>
    <property type="match status" value="1"/>
</dbReference>
<reference evidence="6" key="2">
    <citation type="journal article" date="2018" name="Environ. Sci. Technol.">
        <title>The Toxicogenome of Hyalella azteca: A Model for Sediment Ecotoxicology and Evolutionary Toxicology.</title>
        <authorList>
            <person name="Poynton H.C."/>
            <person name="Hasenbein S."/>
            <person name="Benoit J.B."/>
            <person name="Sepulveda M.S."/>
            <person name="Poelchau M.F."/>
            <person name="Hughes D.S.T."/>
            <person name="Murali S.C."/>
            <person name="Chen S."/>
            <person name="Glastad K.M."/>
            <person name="Goodisman M.A.D."/>
            <person name="Werren J.H."/>
            <person name="Vineis J.H."/>
            <person name="Bowen J.L."/>
            <person name="Friedrich M."/>
            <person name="Jones J."/>
            <person name="Robertson H.M."/>
            <person name="Feyereisen R."/>
            <person name="Mechler-Hickson A."/>
            <person name="Mathers N."/>
            <person name="Lee C.E."/>
            <person name="Colbourne J.K."/>
            <person name="Biales A."/>
            <person name="Johnston J.S."/>
            <person name="Wellborn G.A."/>
            <person name="Rosendale A.J."/>
            <person name="Cridge A.G."/>
            <person name="Munoz-Torres M.C."/>
            <person name="Bain P.A."/>
            <person name="Manny A.R."/>
            <person name="Major K.M."/>
            <person name="Lambert F.N."/>
            <person name="Vulpe C.D."/>
            <person name="Tuck P."/>
            <person name="Blalock B.J."/>
            <person name="Lin Y.Y."/>
            <person name="Smith M.E."/>
            <person name="Ochoa-Acuna H."/>
            <person name="Chen M.M."/>
            <person name="Childers C.P."/>
            <person name="Qu J."/>
            <person name="Dugan S."/>
            <person name="Lee S.L."/>
            <person name="Chao H."/>
            <person name="Dinh H."/>
            <person name="Han Y."/>
            <person name="Doddapaneni H."/>
            <person name="Worley K.C."/>
            <person name="Muzny D.M."/>
            <person name="Gibbs R.A."/>
            <person name="Richards S."/>
        </authorList>
    </citation>
    <scope>NUCLEOTIDE SEQUENCE</scope>
    <source>
        <strain evidence="6">HAZT.00-mixed</strain>
        <tissue evidence="6">Whole organism</tissue>
    </source>
</reference>
<evidence type="ECO:0000256" key="4">
    <source>
        <dbReference type="PIRSR" id="PIRSR637359-3"/>
    </source>
</evidence>
<dbReference type="GO" id="GO:0008467">
    <property type="term" value="F:[heparan sulfate]-glucosamine 3-sulfotransferase activity"/>
    <property type="evidence" value="ECO:0007669"/>
    <property type="project" value="TreeGrafter"/>
</dbReference>
<evidence type="ECO:0000313" key="6">
    <source>
        <dbReference type="EMBL" id="KAA0197829.1"/>
    </source>
</evidence>
<keyword evidence="4" id="KW-1015">Disulfide bond</keyword>
<dbReference type="PANTHER" id="PTHR10605:SF72">
    <property type="entry name" value="HEPARAN SULFATE 3-O SULFOTRANSFERASE-B, ISOFORM A"/>
    <property type="match status" value="1"/>
</dbReference>
<organism evidence="6">
    <name type="scientific">Hyalella azteca</name>
    <name type="common">Amphipod</name>
    <dbReference type="NCBI Taxonomy" id="294128"/>
    <lineage>
        <taxon>Eukaryota</taxon>
        <taxon>Metazoa</taxon>
        <taxon>Ecdysozoa</taxon>
        <taxon>Arthropoda</taxon>
        <taxon>Crustacea</taxon>
        <taxon>Multicrustacea</taxon>
        <taxon>Malacostraca</taxon>
        <taxon>Eumalacostraca</taxon>
        <taxon>Peracarida</taxon>
        <taxon>Amphipoda</taxon>
        <taxon>Senticaudata</taxon>
        <taxon>Talitrida</taxon>
        <taxon>Talitroidea</taxon>
        <taxon>Hyalellidae</taxon>
        <taxon>Hyalella</taxon>
    </lineage>
</organism>
<evidence type="ECO:0000256" key="3">
    <source>
        <dbReference type="PIRSR" id="PIRSR637359-2"/>
    </source>
</evidence>
<accession>A0A6A0H2X3</accession>
<proteinExistence type="predicted"/>
<dbReference type="InterPro" id="IPR037359">
    <property type="entry name" value="NST/OST"/>
</dbReference>
<dbReference type="AlphaFoldDB" id="A0A6A0H2X3"/>
<name>A0A6A0H2X3_HYAAZ</name>
<dbReference type="InterPro" id="IPR000863">
    <property type="entry name" value="Sulfotransferase_dom"/>
</dbReference>